<feature type="compositionally biased region" description="Basic and acidic residues" evidence="1">
    <location>
        <begin position="58"/>
        <end position="73"/>
    </location>
</feature>
<dbReference type="Proteomes" id="UP000027265">
    <property type="component" value="Unassembled WGS sequence"/>
</dbReference>
<keyword evidence="3" id="KW-1185">Reference proteome</keyword>
<feature type="region of interest" description="Disordered" evidence="1">
    <location>
        <begin position="1"/>
        <end position="90"/>
    </location>
</feature>
<dbReference type="EMBL" id="KL197746">
    <property type="protein sequence ID" value="KDQ51698.1"/>
    <property type="molecule type" value="Genomic_DNA"/>
</dbReference>
<feature type="compositionally biased region" description="Polar residues" evidence="1">
    <location>
        <begin position="40"/>
        <end position="49"/>
    </location>
</feature>
<accession>A0A067P9V1</accession>
<dbReference type="InParanoid" id="A0A067P9V1"/>
<evidence type="ECO:0000313" key="3">
    <source>
        <dbReference type="Proteomes" id="UP000027265"/>
    </source>
</evidence>
<proteinExistence type="predicted"/>
<feature type="compositionally biased region" description="Pro residues" evidence="1">
    <location>
        <begin position="24"/>
        <end position="38"/>
    </location>
</feature>
<sequence>MEVDPNGPTQYSGGAPIKMDSDGPPSPPPPPPSTPPKPVLQTSSGSENPTRAMASVKPEPDSMPRQSLKREASSTEAVIDANNNENLPSTEVFTARWEAAERRAESLQRQAEEVRRAADKAQRLADEAQRKARKLEVMEKEHRDEWEELKRLAPRLPKRQKLESPRLSPSTTIQREGGAHKEVIDLTGDD</sequence>
<evidence type="ECO:0000256" key="1">
    <source>
        <dbReference type="SAM" id="MobiDB-lite"/>
    </source>
</evidence>
<dbReference type="HOGENOM" id="CLU_1428198_0_0_1"/>
<gene>
    <name evidence="2" type="ORF">JAAARDRAFT_62388</name>
</gene>
<name>A0A067P9V1_9AGAM</name>
<feature type="compositionally biased region" description="Basic and acidic residues" evidence="1">
    <location>
        <begin position="138"/>
        <end position="151"/>
    </location>
</feature>
<reference evidence="3" key="1">
    <citation type="journal article" date="2014" name="Proc. Natl. Acad. Sci. U.S.A.">
        <title>Extensive sampling of basidiomycete genomes demonstrates inadequacy of the white-rot/brown-rot paradigm for wood decay fungi.</title>
        <authorList>
            <person name="Riley R."/>
            <person name="Salamov A.A."/>
            <person name="Brown D.W."/>
            <person name="Nagy L.G."/>
            <person name="Floudas D."/>
            <person name="Held B.W."/>
            <person name="Levasseur A."/>
            <person name="Lombard V."/>
            <person name="Morin E."/>
            <person name="Otillar R."/>
            <person name="Lindquist E.A."/>
            <person name="Sun H."/>
            <person name="LaButti K.M."/>
            <person name="Schmutz J."/>
            <person name="Jabbour D."/>
            <person name="Luo H."/>
            <person name="Baker S.E."/>
            <person name="Pisabarro A.G."/>
            <person name="Walton J.D."/>
            <person name="Blanchette R.A."/>
            <person name="Henrissat B."/>
            <person name="Martin F."/>
            <person name="Cullen D."/>
            <person name="Hibbett D.S."/>
            <person name="Grigoriev I.V."/>
        </authorList>
    </citation>
    <scope>NUCLEOTIDE SEQUENCE [LARGE SCALE GENOMIC DNA]</scope>
    <source>
        <strain evidence="3">MUCL 33604</strain>
    </source>
</reference>
<feature type="compositionally biased region" description="Polar residues" evidence="1">
    <location>
        <begin position="81"/>
        <end position="90"/>
    </location>
</feature>
<dbReference type="AlphaFoldDB" id="A0A067P9V1"/>
<organism evidence="2 3">
    <name type="scientific">Jaapia argillacea MUCL 33604</name>
    <dbReference type="NCBI Taxonomy" id="933084"/>
    <lineage>
        <taxon>Eukaryota</taxon>
        <taxon>Fungi</taxon>
        <taxon>Dikarya</taxon>
        <taxon>Basidiomycota</taxon>
        <taxon>Agaricomycotina</taxon>
        <taxon>Agaricomycetes</taxon>
        <taxon>Agaricomycetidae</taxon>
        <taxon>Jaapiales</taxon>
        <taxon>Jaapiaceae</taxon>
        <taxon>Jaapia</taxon>
    </lineage>
</organism>
<evidence type="ECO:0000313" key="2">
    <source>
        <dbReference type="EMBL" id="KDQ51698.1"/>
    </source>
</evidence>
<feature type="region of interest" description="Disordered" evidence="1">
    <location>
        <begin position="138"/>
        <end position="190"/>
    </location>
</feature>
<protein>
    <submittedName>
        <fullName evidence="2">Uncharacterized protein</fullName>
    </submittedName>
</protein>